<protein>
    <submittedName>
        <fullName evidence="1">Uncharacterized protein</fullName>
    </submittedName>
</protein>
<dbReference type="AlphaFoldDB" id="A0A2P2R1Q7"/>
<dbReference type="EMBL" id="GGEC01092664">
    <property type="protein sequence ID" value="MBX73148.1"/>
    <property type="molecule type" value="Transcribed_RNA"/>
</dbReference>
<proteinExistence type="predicted"/>
<name>A0A2P2R1Q7_RHIMU</name>
<sequence length="46" mass="4970">MNKAVGSIHLVWASLSHLLRGKQGSENTPNYHFCHGVVAVEAEPLA</sequence>
<accession>A0A2P2R1Q7</accession>
<evidence type="ECO:0000313" key="1">
    <source>
        <dbReference type="EMBL" id="MBX73148.1"/>
    </source>
</evidence>
<reference evidence="1" key="1">
    <citation type="submission" date="2018-02" db="EMBL/GenBank/DDBJ databases">
        <title>Rhizophora mucronata_Transcriptome.</title>
        <authorList>
            <person name="Meera S.P."/>
            <person name="Sreeshan A."/>
            <person name="Augustine A."/>
        </authorList>
    </citation>
    <scope>NUCLEOTIDE SEQUENCE</scope>
    <source>
        <tissue evidence="1">Leaf</tissue>
    </source>
</reference>
<organism evidence="1">
    <name type="scientific">Rhizophora mucronata</name>
    <name type="common">Asiatic mangrove</name>
    <dbReference type="NCBI Taxonomy" id="61149"/>
    <lineage>
        <taxon>Eukaryota</taxon>
        <taxon>Viridiplantae</taxon>
        <taxon>Streptophyta</taxon>
        <taxon>Embryophyta</taxon>
        <taxon>Tracheophyta</taxon>
        <taxon>Spermatophyta</taxon>
        <taxon>Magnoliopsida</taxon>
        <taxon>eudicotyledons</taxon>
        <taxon>Gunneridae</taxon>
        <taxon>Pentapetalae</taxon>
        <taxon>rosids</taxon>
        <taxon>fabids</taxon>
        <taxon>Malpighiales</taxon>
        <taxon>Rhizophoraceae</taxon>
        <taxon>Rhizophora</taxon>
    </lineage>
</organism>